<accession>A0A8K2A0V1</accession>
<dbReference type="Pfam" id="PF00395">
    <property type="entry name" value="SLH"/>
    <property type="match status" value="3"/>
</dbReference>
<dbReference type="AlphaFoldDB" id="A0A8K2A0V1"/>
<organism evidence="3 4">
    <name type="scientific">Petrachloros mirabilis ULC683</name>
    <dbReference type="NCBI Taxonomy" id="2781853"/>
    <lineage>
        <taxon>Bacteria</taxon>
        <taxon>Bacillati</taxon>
        <taxon>Cyanobacteriota</taxon>
        <taxon>Cyanophyceae</taxon>
        <taxon>Synechococcales</taxon>
        <taxon>Petrachlorosaceae</taxon>
        <taxon>Petrachloros</taxon>
        <taxon>Petrachloros mirabilis</taxon>
    </lineage>
</organism>
<dbReference type="Proteomes" id="UP000607397">
    <property type="component" value="Unassembled WGS sequence"/>
</dbReference>
<protein>
    <recommendedName>
        <fullName evidence="2">SLH domain-containing protein</fullName>
    </recommendedName>
</protein>
<sequence>MSSLKRYVSVSSALVMLASSAGAMVPLVAPAPVMAQTNFSDVAFGYWARPFIERLAERNIIRGFPDGTFRPNEPVTRAQFAAIVNQAFSAQPTRRFQTFRDLPSGFWANEAIEAAYVTGFLSGYPDGTFAPTQQIPKVQALVSLANGLQLQSSGDVNQTLSRYRDGAQIPDYARPSIAAATQKGLVVNYPNINFFDANQVATRADIAAFVYQALVNQGQLSPLDSSMQASNYVVPGVGGTTPPTTPGTQPPQQMLTLARNTQLPVRYPGSQTVKFVVVPGETVPATLEIAANVTNANGVTVIPRGSLVEGRLVPINVVNSTAQGTQFVADNIRVGDRTYSFSATSSPFVPTSPQAVNTSTLEGVLPTAAARTILGPVLGGNLTNVLFGVLGGSSQATPPTNQQQIIVIDPRDLNLTTQADLQVAATSPGTQPTTPTGSLQVAQGTILDVKSEGPGNEKYALVPGETVAVTVQTVIPILNSSGDTLVPVGSRLEGQLQPVQIDNQRGVRFVANRLTIGDRSYTVNAQSRPFAARAVGDLTSADLQGSLQATTAASSVLQGTSTSLSLGGIIGQVIGGNVPTTNNQVVIIDPRQMGLELRAPVTLQAAS</sequence>
<dbReference type="EMBL" id="WVIC01000072">
    <property type="protein sequence ID" value="NCJ08744.1"/>
    <property type="molecule type" value="Genomic_DNA"/>
</dbReference>
<keyword evidence="1" id="KW-0732">Signal</keyword>
<evidence type="ECO:0000313" key="3">
    <source>
        <dbReference type="EMBL" id="NCJ08744.1"/>
    </source>
</evidence>
<evidence type="ECO:0000256" key="1">
    <source>
        <dbReference type="SAM" id="SignalP"/>
    </source>
</evidence>
<dbReference type="RefSeq" id="WP_161827215.1">
    <property type="nucleotide sequence ID" value="NZ_WVIC01000072.1"/>
</dbReference>
<dbReference type="InterPro" id="IPR001119">
    <property type="entry name" value="SLH_dom"/>
</dbReference>
<comment type="caution">
    <text evidence="3">The sequence shown here is derived from an EMBL/GenBank/DDBJ whole genome shotgun (WGS) entry which is preliminary data.</text>
</comment>
<proteinExistence type="predicted"/>
<dbReference type="PANTHER" id="PTHR43308:SF5">
    <property type="entry name" value="S-LAYER PROTEIN _ PEPTIDOGLYCAN ENDO-BETA-N-ACETYLGLUCOSAMINIDASE"/>
    <property type="match status" value="1"/>
</dbReference>
<keyword evidence="4" id="KW-1185">Reference proteome</keyword>
<feature type="signal peptide" evidence="1">
    <location>
        <begin position="1"/>
        <end position="23"/>
    </location>
</feature>
<evidence type="ECO:0000259" key="2">
    <source>
        <dbReference type="PROSITE" id="PS51272"/>
    </source>
</evidence>
<evidence type="ECO:0000313" key="4">
    <source>
        <dbReference type="Proteomes" id="UP000607397"/>
    </source>
</evidence>
<reference evidence="3" key="1">
    <citation type="submission" date="2019-12" db="EMBL/GenBank/DDBJ databases">
        <title>High-Quality draft genome sequences of three cyanobacteria isolated from the limestone walls of the Old Cathedral of Coimbra.</title>
        <authorList>
            <person name="Tiago I."/>
            <person name="Soares F."/>
            <person name="Portugal A."/>
        </authorList>
    </citation>
    <scope>NUCLEOTIDE SEQUENCE [LARGE SCALE GENOMIC DNA]</scope>
    <source>
        <strain evidence="3">C</strain>
    </source>
</reference>
<feature type="chain" id="PRO_5035430496" description="SLH domain-containing protein" evidence="1">
    <location>
        <begin position="24"/>
        <end position="607"/>
    </location>
</feature>
<feature type="domain" description="SLH" evidence="2">
    <location>
        <begin position="160"/>
        <end position="224"/>
    </location>
</feature>
<gene>
    <name evidence="3" type="ORF">GS597_19975</name>
</gene>
<feature type="domain" description="SLH" evidence="2">
    <location>
        <begin position="99"/>
        <end position="158"/>
    </location>
</feature>
<dbReference type="PANTHER" id="PTHR43308">
    <property type="entry name" value="OUTER MEMBRANE PROTEIN ALPHA-RELATED"/>
    <property type="match status" value="1"/>
</dbReference>
<feature type="domain" description="SLH" evidence="2">
    <location>
        <begin position="35"/>
        <end position="98"/>
    </location>
</feature>
<name>A0A8K2A0V1_9CYAN</name>
<dbReference type="PROSITE" id="PS51272">
    <property type="entry name" value="SLH"/>
    <property type="match status" value="3"/>
</dbReference>
<dbReference type="InterPro" id="IPR051465">
    <property type="entry name" value="Cell_Envelope_Struct_Comp"/>
</dbReference>